<gene>
    <name evidence="1" type="ordered locus">DNO_1164</name>
</gene>
<sequence>MVLFVFFSRSSIMRKILFLLFLIGCHDAPHFSLIPPTVQENADISVAHASEFDLLTLAGFHYQPAQKCFMKSAQWGSYCLKIIADQEVSTHQGAQRFFYLEGAPFINTATAAGDLPRAVSLVSFRQVDGKRWQTAYSDFGLFTLSAPQQMGIPKFHDFGGGHYGFIQHLSFLDARGVYREKILISYTDAQETDYLVSDTAINTAKATQKAVCDPYQEAYNMQKCEREATVMLSTIDFAPHTVANFYPINVNCHGSHLGQPINCSYQLQYMPESNGYRSNRDISFFQQP</sequence>
<evidence type="ECO:0000313" key="2">
    <source>
        <dbReference type="Proteomes" id="UP000000248"/>
    </source>
</evidence>
<organism evidence="1 2">
    <name type="scientific">Dichelobacter nodosus (strain VCS1703A)</name>
    <dbReference type="NCBI Taxonomy" id="246195"/>
    <lineage>
        <taxon>Bacteria</taxon>
        <taxon>Pseudomonadati</taxon>
        <taxon>Pseudomonadota</taxon>
        <taxon>Gammaproteobacteria</taxon>
        <taxon>Cardiobacteriales</taxon>
        <taxon>Cardiobacteriaceae</taxon>
        <taxon>Dichelobacter</taxon>
    </lineage>
</organism>
<dbReference type="KEGG" id="dno:DNO_1164"/>
<dbReference type="Proteomes" id="UP000000248">
    <property type="component" value="Chromosome"/>
</dbReference>
<dbReference type="AlphaFoldDB" id="A5EXI0"/>
<dbReference type="STRING" id="246195.DNO_1164"/>
<name>A5EXI0_DICNV</name>
<accession>A5EXI0</accession>
<protein>
    <submittedName>
        <fullName evidence="1">Uncharacterized protein</fullName>
    </submittedName>
</protein>
<proteinExistence type="predicted"/>
<reference evidence="1 2" key="1">
    <citation type="journal article" date="2007" name="Nat. Biotechnol.">
        <title>Genome sequence and identification of candidate vaccine antigens from the animal pathogen Dichelobacter nodosus.</title>
        <authorList>
            <person name="Myers G.S."/>
            <person name="Parker D."/>
            <person name="Al-Hasani K."/>
            <person name="Kennan R.M."/>
            <person name="Seemann T."/>
            <person name="Ren Q."/>
            <person name="Badger J.H."/>
            <person name="Selengut J.D."/>
            <person name="Deboy R.T."/>
            <person name="Tettelin H."/>
            <person name="Boyce J.D."/>
            <person name="McCarl V.P."/>
            <person name="Han X."/>
            <person name="Nelson W.C."/>
            <person name="Madupu R."/>
            <person name="Mohamoud Y."/>
            <person name="Holley T."/>
            <person name="Fedorova N."/>
            <person name="Khouri H."/>
            <person name="Bottomley S.P."/>
            <person name="Whittington R.J."/>
            <person name="Adler B."/>
            <person name="Songer J.G."/>
            <person name="Rood J.I."/>
            <person name="Paulsen I.T."/>
        </authorList>
    </citation>
    <scope>NUCLEOTIDE SEQUENCE [LARGE SCALE GENOMIC DNA]</scope>
    <source>
        <strain evidence="1 2">VCS1703A</strain>
    </source>
</reference>
<evidence type="ECO:0000313" key="1">
    <source>
        <dbReference type="EMBL" id="ABQ14329.1"/>
    </source>
</evidence>
<dbReference type="HOGENOM" id="CLU_965523_0_0_6"/>
<keyword evidence="2" id="KW-1185">Reference proteome</keyword>
<dbReference type="EMBL" id="CP000513">
    <property type="protein sequence ID" value="ABQ14329.1"/>
    <property type="molecule type" value="Genomic_DNA"/>
</dbReference>